<feature type="compositionally biased region" description="Basic and acidic residues" evidence="1">
    <location>
        <begin position="417"/>
        <end position="431"/>
    </location>
</feature>
<dbReference type="Proteomes" id="UP001057375">
    <property type="component" value="Unassembled WGS sequence"/>
</dbReference>
<evidence type="ECO:0000256" key="1">
    <source>
        <dbReference type="SAM" id="MobiDB-lite"/>
    </source>
</evidence>
<feature type="compositionally biased region" description="Basic and acidic residues" evidence="1">
    <location>
        <begin position="566"/>
        <end position="581"/>
    </location>
</feature>
<feature type="region of interest" description="Disordered" evidence="1">
    <location>
        <begin position="406"/>
        <end position="441"/>
    </location>
</feature>
<feature type="compositionally biased region" description="Basic and acidic residues" evidence="1">
    <location>
        <begin position="114"/>
        <end position="131"/>
    </location>
</feature>
<feature type="compositionally biased region" description="Acidic residues" evidence="1">
    <location>
        <begin position="66"/>
        <end position="89"/>
    </location>
</feature>
<name>A0ABQ5K0K4_9EUKA</name>
<keyword evidence="3" id="KW-1185">Reference proteome</keyword>
<organism evidence="2 3">
    <name type="scientific">Aduncisulcus paluster</name>
    <dbReference type="NCBI Taxonomy" id="2918883"/>
    <lineage>
        <taxon>Eukaryota</taxon>
        <taxon>Metamonada</taxon>
        <taxon>Carpediemonas-like organisms</taxon>
        <taxon>Aduncisulcus</taxon>
    </lineage>
</organism>
<feature type="non-terminal residue" evidence="2">
    <location>
        <position position="581"/>
    </location>
</feature>
<proteinExistence type="predicted"/>
<feature type="compositionally biased region" description="Acidic residues" evidence="1">
    <location>
        <begin position="102"/>
        <end position="113"/>
    </location>
</feature>
<feature type="region of interest" description="Disordered" evidence="1">
    <location>
        <begin position="497"/>
        <end position="581"/>
    </location>
</feature>
<dbReference type="InterPro" id="IPR050899">
    <property type="entry name" value="DDRGK_domain-containing"/>
</dbReference>
<evidence type="ECO:0000313" key="2">
    <source>
        <dbReference type="EMBL" id="GKT20247.1"/>
    </source>
</evidence>
<feature type="compositionally biased region" description="Acidic residues" evidence="1">
    <location>
        <begin position="201"/>
        <end position="226"/>
    </location>
</feature>
<feature type="compositionally biased region" description="Basic and acidic residues" evidence="1">
    <location>
        <begin position="36"/>
        <end position="65"/>
    </location>
</feature>
<feature type="compositionally biased region" description="Polar residues" evidence="1">
    <location>
        <begin position="250"/>
        <end position="285"/>
    </location>
</feature>
<protein>
    <submittedName>
        <fullName evidence="2">Uncharacterized protein</fullName>
    </submittedName>
</protein>
<dbReference type="EMBL" id="BQXS01012202">
    <property type="protein sequence ID" value="GKT20247.1"/>
    <property type="molecule type" value="Genomic_DNA"/>
</dbReference>
<sequence length="581" mass="66322">FRNGSSVGDQDANAQWVFIMEGMNTVKQSQHHRVRCERSSSSDIIERQEQQRRVRDHHDISHSSKEEEEEEEEEEEGMDEEIYANDEEKDVEKQKKKKEFAQEEEEEEEEEEERKEGVEKEEKESKDRLEKEEEEESLDTITSRVMKGDGRKIEAKRVLNFSSEDEDEEEEDNMTAKRTPDLAEELQGKENDIEFQNMSPEEQEEGEEKEEEQEEQEEETEEEETEERTNDSGGDTPSLELDHQAHLSPEQATDSGLSPITGDQQSTILPPPSSDVSTHGSTAEHTTTEKEASHVAIRDLIREEDDYGDDSCSSVSSPTSLSLYSLLSDIQDRLDSLHVSLDACLDVTGEQLSSISESVCECIFSIPDGDLYTDSIGIIPHRSSLKQEIISAIHQLATSLSDRWHELEEEEEEEEGDMGKEGEVETRKQGEEGEEGEEETVERLRNEQFNACLIEVVSDLVKSVWEGRRRCFVDTFREEEEEEDQESQDIMLDQLPHPLDEHFSGNHEEVERKMGAKDDGLESKRPAEEQATVLQASCKSPESKNSCSIEKQPTDDISSPRTPKKKVLEGKKDQDTPKKEG</sequence>
<comment type="caution">
    <text evidence="2">The sequence shown here is derived from an EMBL/GenBank/DDBJ whole genome shotgun (WGS) entry which is preliminary data.</text>
</comment>
<feature type="compositionally biased region" description="Basic and acidic residues" evidence="1">
    <location>
        <begin position="174"/>
        <end position="192"/>
    </location>
</feature>
<dbReference type="PANTHER" id="PTHR48176:SF1">
    <property type="entry name" value="DDRGK DOMAIN-CONTAINING PROTEIN 1"/>
    <property type="match status" value="1"/>
</dbReference>
<feature type="compositionally biased region" description="Basic and acidic residues" evidence="1">
    <location>
        <begin position="146"/>
        <end position="157"/>
    </location>
</feature>
<feature type="compositionally biased region" description="Acidic residues" evidence="1">
    <location>
        <begin position="163"/>
        <end position="173"/>
    </location>
</feature>
<accession>A0ABQ5K0K4</accession>
<feature type="non-terminal residue" evidence="2">
    <location>
        <position position="1"/>
    </location>
</feature>
<feature type="region of interest" description="Disordered" evidence="1">
    <location>
        <begin position="26"/>
        <end position="295"/>
    </location>
</feature>
<gene>
    <name evidence="2" type="ORF">ADUPG1_011700</name>
</gene>
<evidence type="ECO:0000313" key="3">
    <source>
        <dbReference type="Proteomes" id="UP001057375"/>
    </source>
</evidence>
<feature type="compositionally biased region" description="Basic and acidic residues" evidence="1">
    <location>
        <begin position="498"/>
        <end position="528"/>
    </location>
</feature>
<feature type="compositionally biased region" description="Polar residues" evidence="1">
    <location>
        <begin position="532"/>
        <end position="561"/>
    </location>
</feature>
<reference evidence="2" key="1">
    <citation type="submission" date="2022-03" db="EMBL/GenBank/DDBJ databases">
        <title>Draft genome sequence of Aduncisulcus paluster, a free-living microaerophilic Fornicata.</title>
        <authorList>
            <person name="Yuyama I."/>
            <person name="Kume K."/>
            <person name="Tamura T."/>
            <person name="Inagaki Y."/>
            <person name="Hashimoto T."/>
        </authorList>
    </citation>
    <scope>NUCLEOTIDE SEQUENCE</scope>
    <source>
        <strain evidence="2">NY0171</strain>
    </source>
</reference>
<dbReference type="PANTHER" id="PTHR48176">
    <property type="entry name" value="DDRGK DOMAIN-CONTAINING PROTEIN 1"/>
    <property type="match status" value="1"/>
</dbReference>
<feature type="compositionally biased region" description="Acidic residues" evidence="1">
    <location>
        <begin position="407"/>
        <end position="416"/>
    </location>
</feature>
<feature type="compositionally biased region" description="Basic and acidic residues" evidence="1">
    <location>
        <begin position="286"/>
        <end position="295"/>
    </location>
</feature>